<feature type="non-terminal residue" evidence="1">
    <location>
        <position position="55"/>
    </location>
</feature>
<evidence type="ECO:0008006" key="2">
    <source>
        <dbReference type="Google" id="ProtNLM"/>
    </source>
</evidence>
<accession>A0A0F9EL19</accession>
<dbReference type="EMBL" id="LAZR01024558">
    <property type="protein sequence ID" value="KKL74739.1"/>
    <property type="molecule type" value="Genomic_DNA"/>
</dbReference>
<proteinExistence type="predicted"/>
<organism evidence="1">
    <name type="scientific">marine sediment metagenome</name>
    <dbReference type="NCBI Taxonomy" id="412755"/>
    <lineage>
        <taxon>unclassified sequences</taxon>
        <taxon>metagenomes</taxon>
        <taxon>ecological metagenomes</taxon>
    </lineage>
</organism>
<protein>
    <recommendedName>
        <fullName evidence="2">NnrU domain-containing protein</fullName>
    </recommendedName>
</protein>
<comment type="caution">
    <text evidence="1">The sequence shown here is derived from an EMBL/GenBank/DDBJ whole genome shotgun (WGS) entry which is preliminary data.</text>
</comment>
<sequence length="55" mass="6348">MISELLTVGLMAVWALQHTILASDFVKKKFVNNLLDQRYRVLYNIISILTLVLVE</sequence>
<evidence type="ECO:0000313" key="1">
    <source>
        <dbReference type="EMBL" id="KKL74739.1"/>
    </source>
</evidence>
<dbReference type="AlphaFoldDB" id="A0A0F9EL19"/>
<gene>
    <name evidence="1" type="ORF">LCGC14_2061910</name>
</gene>
<reference evidence="1" key="1">
    <citation type="journal article" date="2015" name="Nature">
        <title>Complex archaea that bridge the gap between prokaryotes and eukaryotes.</title>
        <authorList>
            <person name="Spang A."/>
            <person name="Saw J.H."/>
            <person name="Jorgensen S.L."/>
            <person name="Zaremba-Niedzwiedzka K."/>
            <person name="Martijn J."/>
            <person name="Lind A.E."/>
            <person name="van Eijk R."/>
            <person name="Schleper C."/>
            <person name="Guy L."/>
            <person name="Ettema T.J."/>
        </authorList>
    </citation>
    <scope>NUCLEOTIDE SEQUENCE</scope>
</reference>
<name>A0A0F9EL19_9ZZZZ</name>